<evidence type="ECO:0000313" key="3">
    <source>
        <dbReference type="Proteomes" id="UP001162483"/>
    </source>
</evidence>
<organism evidence="2 3">
    <name type="scientific">Staurois parvus</name>
    <dbReference type="NCBI Taxonomy" id="386267"/>
    <lineage>
        <taxon>Eukaryota</taxon>
        <taxon>Metazoa</taxon>
        <taxon>Chordata</taxon>
        <taxon>Craniata</taxon>
        <taxon>Vertebrata</taxon>
        <taxon>Euteleostomi</taxon>
        <taxon>Amphibia</taxon>
        <taxon>Batrachia</taxon>
        <taxon>Anura</taxon>
        <taxon>Neobatrachia</taxon>
        <taxon>Ranoidea</taxon>
        <taxon>Ranidae</taxon>
        <taxon>Staurois</taxon>
    </lineage>
</organism>
<dbReference type="InterPro" id="IPR038923">
    <property type="entry name" value="Centrobin"/>
</dbReference>
<dbReference type="EMBL" id="CATNWA010016597">
    <property type="protein sequence ID" value="CAI9593911.1"/>
    <property type="molecule type" value="Genomic_DNA"/>
</dbReference>
<name>A0ABN9FEC1_9NEOB</name>
<accession>A0ABN9FEC1</accession>
<proteinExistence type="predicted"/>
<evidence type="ECO:0000313" key="2">
    <source>
        <dbReference type="EMBL" id="CAI9593911.1"/>
    </source>
</evidence>
<reference evidence="2" key="1">
    <citation type="submission" date="2023-05" db="EMBL/GenBank/DDBJ databases">
        <authorList>
            <person name="Stuckert A."/>
        </authorList>
    </citation>
    <scope>NUCLEOTIDE SEQUENCE</scope>
</reference>
<feature type="coiled-coil region" evidence="1">
    <location>
        <begin position="36"/>
        <end position="67"/>
    </location>
</feature>
<sequence length="95" mass="11031">MLELQQRLSVSMTADRRKDAMIQQLDQTLAMVVGGWKQQEHQREEAMRRLKQEKEEAERAGSKDQKVSLRSAMLSRAYVLHTLFSYSLLHLSGIK</sequence>
<comment type="caution">
    <text evidence="2">The sequence shown here is derived from an EMBL/GenBank/DDBJ whole genome shotgun (WGS) entry which is preliminary data.</text>
</comment>
<dbReference type="PANTHER" id="PTHR34439">
    <property type="entry name" value="CENTROBIN"/>
    <property type="match status" value="1"/>
</dbReference>
<keyword evidence="3" id="KW-1185">Reference proteome</keyword>
<keyword evidence="1" id="KW-0175">Coiled coil</keyword>
<feature type="non-terminal residue" evidence="2">
    <location>
        <position position="95"/>
    </location>
</feature>
<dbReference type="Proteomes" id="UP001162483">
    <property type="component" value="Unassembled WGS sequence"/>
</dbReference>
<gene>
    <name evidence="2" type="ORF">SPARVUS_LOCUS11642106</name>
</gene>
<protein>
    <submittedName>
        <fullName evidence="2">Uncharacterized protein</fullName>
    </submittedName>
</protein>
<dbReference type="PANTHER" id="PTHR34439:SF1">
    <property type="entry name" value="CENTROBIN"/>
    <property type="match status" value="1"/>
</dbReference>
<evidence type="ECO:0000256" key="1">
    <source>
        <dbReference type="SAM" id="Coils"/>
    </source>
</evidence>